<dbReference type="InterPro" id="IPR006439">
    <property type="entry name" value="HAD-SF_hydro_IA"/>
</dbReference>
<dbReference type="OrthoDB" id="9807630at2"/>
<dbReference type="InterPro" id="IPR036412">
    <property type="entry name" value="HAD-like_sf"/>
</dbReference>
<dbReference type="Gene3D" id="1.10.150.240">
    <property type="entry name" value="Putative phosphatase, domain 2"/>
    <property type="match status" value="1"/>
</dbReference>
<organism evidence="1 2">
    <name type="scientific">Lactococcus hircilactis</name>
    <dbReference type="NCBI Taxonomy" id="1494462"/>
    <lineage>
        <taxon>Bacteria</taxon>
        <taxon>Bacillati</taxon>
        <taxon>Bacillota</taxon>
        <taxon>Bacilli</taxon>
        <taxon>Lactobacillales</taxon>
        <taxon>Streptococcaceae</taxon>
        <taxon>Lactococcus</taxon>
    </lineage>
</organism>
<name>A0A7X2D1D4_9LACT</name>
<dbReference type="EMBL" id="WITJ01000006">
    <property type="protein sequence ID" value="MQW39367.1"/>
    <property type="molecule type" value="Genomic_DNA"/>
</dbReference>
<dbReference type="RefSeq" id="WP_153496043.1">
    <property type="nucleotide sequence ID" value="NZ_CBCRWP010000003.1"/>
</dbReference>
<dbReference type="NCBIfam" id="TIGR01549">
    <property type="entry name" value="HAD-SF-IA-v1"/>
    <property type="match status" value="1"/>
</dbReference>
<keyword evidence="1" id="KW-0378">Hydrolase</keyword>
<proteinExistence type="predicted"/>
<protein>
    <submittedName>
        <fullName evidence="1">HAD-IA family hydrolase</fullName>
    </submittedName>
</protein>
<dbReference type="GO" id="GO:0008967">
    <property type="term" value="F:phosphoglycolate phosphatase activity"/>
    <property type="evidence" value="ECO:0007669"/>
    <property type="project" value="TreeGrafter"/>
</dbReference>
<dbReference type="AlphaFoldDB" id="A0A7X2D1D4"/>
<evidence type="ECO:0000313" key="1">
    <source>
        <dbReference type="EMBL" id="MQW39367.1"/>
    </source>
</evidence>
<sequence>MINLIWDLDGTLIDSYPVFLESLEAVFEHHHLPFDQKAVNQTIKKKSVNALLEQQQVGFELLKHEFTMVSKTKNDKITLMPGAKVVLEWTKQSGVRNFIYTHKGKNAFDLLDQLEISGFFEEVVTSDHGFKRKPDPEGIQYLLQKYHLNRQETYYVGDRSLDIEAAQQALVSSIKFIEHPYSIKIDQLTDLIDYFNDKKIKTQ</sequence>
<dbReference type="SUPFAM" id="SSF56784">
    <property type="entry name" value="HAD-like"/>
    <property type="match status" value="1"/>
</dbReference>
<dbReference type="SFLD" id="SFLDS00003">
    <property type="entry name" value="Haloacid_Dehalogenase"/>
    <property type="match status" value="1"/>
</dbReference>
<dbReference type="PANTHER" id="PTHR43434">
    <property type="entry name" value="PHOSPHOGLYCOLATE PHOSPHATASE"/>
    <property type="match status" value="1"/>
</dbReference>
<dbReference type="InterPro" id="IPR041492">
    <property type="entry name" value="HAD_2"/>
</dbReference>
<reference evidence="1 2" key="1">
    <citation type="submission" date="2019-10" db="EMBL/GenBank/DDBJ databases">
        <authorList>
            <person name="Dong K."/>
        </authorList>
    </citation>
    <scope>NUCLEOTIDE SEQUENCE [LARGE SCALE GENOMIC DNA]</scope>
    <source>
        <strain evidence="1 2">DSM 28960</strain>
    </source>
</reference>
<comment type="caution">
    <text evidence="1">The sequence shown here is derived from an EMBL/GenBank/DDBJ whole genome shotgun (WGS) entry which is preliminary data.</text>
</comment>
<dbReference type="InterPro" id="IPR050155">
    <property type="entry name" value="HAD-like_hydrolase_sf"/>
</dbReference>
<evidence type="ECO:0000313" key="2">
    <source>
        <dbReference type="Proteomes" id="UP000439550"/>
    </source>
</evidence>
<accession>A0A7X2D1D4</accession>
<dbReference type="GO" id="GO:0005829">
    <property type="term" value="C:cytosol"/>
    <property type="evidence" value="ECO:0007669"/>
    <property type="project" value="TreeGrafter"/>
</dbReference>
<gene>
    <name evidence="1" type="ORF">GHI93_05360</name>
</gene>
<dbReference type="Proteomes" id="UP000439550">
    <property type="component" value="Unassembled WGS sequence"/>
</dbReference>
<dbReference type="Pfam" id="PF13419">
    <property type="entry name" value="HAD_2"/>
    <property type="match status" value="1"/>
</dbReference>
<dbReference type="GO" id="GO:0006281">
    <property type="term" value="P:DNA repair"/>
    <property type="evidence" value="ECO:0007669"/>
    <property type="project" value="TreeGrafter"/>
</dbReference>
<keyword evidence="2" id="KW-1185">Reference proteome</keyword>
<dbReference type="Gene3D" id="3.40.50.1000">
    <property type="entry name" value="HAD superfamily/HAD-like"/>
    <property type="match status" value="1"/>
</dbReference>
<dbReference type="PANTHER" id="PTHR43434:SF25">
    <property type="entry name" value="PHOSPHOGLYCOLATE PHOSPHATASE"/>
    <property type="match status" value="1"/>
</dbReference>
<dbReference type="SFLD" id="SFLDG01129">
    <property type="entry name" value="C1.5:_HAD__Beta-PGM__Phosphata"/>
    <property type="match status" value="1"/>
</dbReference>
<dbReference type="InterPro" id="IPR023214">
    <property type="entry name" value="HAD_sf"/>
</dbReference>
<dbReference type="InterPro" id="IPR023198">
    <property type="entry name" value="PGP-like_dom2"/>
</dbReference>